<gene>
    <name evidence="7" type="ORF">CRM22_004310</name>
</gene>
<dbReference type="EMBL" id="SJOL01006370">
    <property type="protein sequence ID" value="TGZ68335.1"/>
    <property type="molecule type" value="Genomic_DNA"/>
</dbReference>
<keyword evidence="8" id="KW-1185">Reference proteome</keyword>
<dbReference type="AlphaFoldDB" id="A0A4S2LWS8"/>
<comment type="caution">
    <text evidence="7">The sequence shown here is derived from an EMBL/GenBank/DDBJ whole genome shotgun (WGS) entry which is preliminary data.</text>
</comment>
<evidence type="ECO:0000256" key="1">
    <source>
        <dbReference type="ARBA" id="ARBA00004141"/>
    </source>
</evidence>
<sequence>MSSHRDAGGSSSHVGDSIHPVQRVLAHLQADYVRSALYFTRIGTMFCCLAFLFSPFFSRGPPADLDVWYRRALLVSAAAWALRLHQRLKSGNDGGVSRPLRETLLTEDAFHYLAYSILFAFLTPVSVSLVPIFLFALLHVSNFTQTLLDISGPRNNAATGDGPNVNVSSSQPSFFRRVLQSAVTKVNTNNEPILRWIALNEIMLMFVCIFMAVSGPRAIVLPFLYYPFLKMRYSSRRNPYCRIAFSELRVSLQTLAYHPKCPGFLSRLINGLIQLVCRLSPSGH</sequence>
<feature type="transmembrane region" description="Helical" evidence="6">
    <location>
        <begin position="202"/>
        <end position="228"/>
    </location>
</feature>
<protein>
    <recommendedName>
        <fullName evidence="9">Transmembrane protein 33</fullName>
    </recommendedName>
</protein>
<evidence type="ECO:0000313" key="7">
    <source>
        <dbReference type="EMBL" id="TGZ68335.1"/>
    </source>
</evidence>
<evidence type="ECO:0000256" key="4">
    <source>
        <dbReference type="ARBA" id="ARBA00022989"/>
    </source>
</evidence>
<comment type="similarity">
    <text evidence="2">Belongs to the PER33/POM33 family.</text>
</comment>
<feature type="transmembrane region" description="Helical" evidence="6">
    <location>
        <begin position="36"/>
        <end position="56"/>
    </location>
</feature>
<dbReference type="GO" id="GO:0016020">
    <property type="term" value="C:membrane"/>
    <property type="evidence" value="ECO:0007669"/>
    <property type="project" value="UniProtKB-SubCell"/>
</dbReference>
<dbReference type="GO" id="GO:0061024">
    <property type="term" value="P:membrane organization"/>
    <property type="evidence" value="ECO:0007669"/>
    <property type="project" value="TreeGrafter"/>
</dbReference>
<keyword evidence="3 6" id="KW-0812">Transmembrane</keyword>
<dbReference type="PANTHER" id="PTHR12703">
    <property type="entry name" value="TRANSMEMBRANE PROTEIN 33"/>
    <property type="match status" value="1"/>
</dbReference>
<evidence type="ECO:0000256" key="6">
    <source>
        <dbReference type="SAM" id="Phobius"/>
    </source>
</evidence>
<organism evidence="7 8">
    <name type="scientific">Opisthorchis felineus</name>
    <dbReference type="NCBI Taxonomy" id="147828"/>
    <lineage>
        <taxon>Eukaryota</taxon>
        <taxon>Metazoa</taxon>
        <taxon>Spiralia</taxon>
        <taxon>Lophotrochozoa</taxon>
        <taxon>Platyhelminthes</taxon>
        <taxon>Trematoda</taxon>
        <taxon>Digenea</taxon>
        <taxon>Opisthorchiida</taxon>
        <taxon>Opisthorchiata</taxon>
        <taxon>Opisthorchiidae</taxon>
        <taxon>Opisthorchis</taxon>
    </lineage>
</organism>
<dbReference type="GO" id="GO:0071786">
    <property type="term" value="P:endoplasmic reticulum tubular network organization"/>
    <property type="evidence" value="ECO:0007669"/>
    <property type="project" value="TreeGrafter"/>
</dbReference>
<accession>A0A4S2LWS8</accession>
<dbReference type="GO" id="GO:0005783">
    <property type="term" value="C:endoplasmic reticulum"/>
    <property type="evidence" value="ECO:0007669"/>
    <property type="project" value="TreeGrafter"/>
</dbReference>
<comment type="subcellular location">
    <subcellularLocation>
        <location evidence="1">Membrane</location>
        <topology evidence="1">Multi-pass membrane protein</topology>
    </subcellularLocation>
</comment>
<evidence type="ECO:0000256" key="2">
    <source>
        <dbReference type="ARBA" id="ARBA00007322"/>
    </source>
</evidence>
<dbReference type="InterPro" id="IPR051645">
    <property type="entry name" value="PER33/POM33_regulator"/>
</dbReference>
<dbReference type="OrthoDB" id="5581259at2759"/>
<dbReference type="PANTHER" id="PTHR12703:SF4">
    <property type="entry name" value="TRANSMEMBRANE PROTEIN 33"/>
    <property type="match status" value="1"/>
</dbReference>
<evidence type="ECO:0000313" key="8">
    <source>
        <dbReference type="Proteomes" id="UP000308267"/>
    </source>
</evidence>
<evidence type="ECO:0000256" key="3">
    <source>
        <dbReference type="ARBA" id="ARBA00022692"/>
    </source>
</evidence>
<keyword evidence="4 6" id="KW-1133">Transmembrane helix</keyword>
<evidence type="ECO:0000256" key="5">
    <source>
        <dbReference type="ARBA" id="ARBA00023136"/>
    </source>
</evidence>
<proteinExistence type="inferred from homology"/>
<dbReference type="Pfam" id="PF03661">
    <property type="entry name" value="TMEM33_Pom33"/>
    <property type="match status" value="1"/>
</dbReference>
<evidence type="ECO:0008006" key="9">
    <source>
        <dbReference type="Google" id="ProtNLM"/>
    </source>
</evidence>
<dbReference type="STRING" id="147828.A0A4S2LWS8"/>
<dbReference type="InterPro" id="IPR005344">
    <property type="entry name" value="TMEM33/Pom33"/>
</dbReference>
<reference evidence="7 8" key="1">
    <citation type="journal article" date="2019" name="BMC Genomics">
        <title>New insights from Opisthorchis felineus genome: update on genomics of the epidemiologically important liver flukes.</title>
        <authorList>
            <person name="Ershov N.I."/>
            <person name="Mordvinov V.A."/>
            <person name="Prokhortchouk E.B."/>
            <person name="Pakharukova M.Y."/>
            <person name="Gunbin K.V."/>
            <person name="Ustyantsev K."/>
            <person name="Genaev M.A."/>
            <person name="Blinov A.G."/>
            <person name="Mazur A."/>
            <person name="Boulygina E."/>
            <person name="Tsygankova S."/>
            <person name="Khrameeva E."/>
            <person name="Chekanov N."/>
            <person name="Fan G."/>
            <person name="Xiao A."/>
            <person name="Zhang H."/>
            <person name="Xu X."/>
            <person name="Yang H."/>
            <person name="Solovyev V."/>
            <person name="Lee S.M."/>
            <person name="Liu X."/>
            <person name="Afonnikov D.A."/>
            <person name="Skryabin K.G."/>
        </authorList>
    </citation>
    <scope>NUCLEOTIDE SEQUENCE [LARGE SCALE GENOMIC DNA]</scope>
    <source>
        <strain evidence="7">AK-0245</strain>
        <tissue evidence="7">Whole organism</tissue>
    </source>
</reference>
<dbReference type="Proteomes" id="UP000308267">
    <property type="component" value="Unassembled WGS sequence"/>
</dbReference>
<keyword evidence="5 6" id="KW-0472">Membrane</keyword>
<name>A0A4S2LWS8_OPIFE</name>
<feature type="transmembrane region" description="Helical" evidence="6">
    <location>
        <begin position="112"/>
        <end position="138"/>
    </location>
</feature>